<dbReference type="Proteomes" id="UP000323946">
    <property type="component" value="Unassembled WGS sequence"/>
</dbReference>
<dbReference type="OrthoDB" id="3694715at2"/>
<dbReference type="Pfam" id="PF14430">
    <property type="entry name" value="Imm1"/>
    <property type="match status" value="1"/>
</dbReference>
<sequence length="187" mass="20953">MPFSRSSDPAAGSVPRSVEPQRHVTDHPQRKGEAMTQAPTELVVSAIIDNEMRYAYTSEERVELVGAIVDEPHPEFSSKVYVWDRPCRESEDGAVREFPGTQLRVATDPAAGYGALNWASREHRELLESFTDSPPDEPPSIRFDTQSDYFFPADALLPLDAIRQAVSEFISSGLRPRSVEWQDGYQV</sequence>
<reference evidence="2 3" key="1">
    <citation type="submission" date="2019-09" db="EMBL/GenBank/DDBJ databases">
        <title>Draft genome sequence of the thermophilic Saccharopolyspora hirsuta VKM Ac-666T.</title>
        <authorList>
            <person name="Lobastova T.G."/>
            <person name="Fokina V."/>
            <person name="Bragin E.Y."/>
            <person name="Shtratnikova V.Y."/>
            <person name="Starodumova I.P."/>
            <person name="Tarlachkov S.V."/>
            <person name="Donova M.V."/>
        </authorList>
    </citation>
    <scope>NUCLEOTIDE SEQUENCE [LARGE SCALE GENOMIC DNA]</scope>
    <source>
        <strain evidence="2 3">VKM Ac-666</strain>
    </source>
</reference>
<feature type="region of interest" description="Disordered" evidence="1">
    <location>
        <begin position="1"/>
        <end position="38"/>
    </location>
</feature>
<gene>
    <name evidence="2" type="ORF">F1721_21435</name>
</gene>
<keyword evidence="3" id="KW-1185">Reference proteome</keyword>
<evidence type="ECO:0000313" key="2">
    <source>
        <dbReference type="EMBL" id="KAA5831299.1"/>
    </source>
</evidence>
<protein>
    <recommendedName>
        <fullName evidence="4">Immunity protein Imm1</fullName>
    </recommendedName>
</protein>
<feature type="compositionally biased region" description="Basic and acidic residues" evidence="1">
    <location>
        <begin position="19"/>
        <end position="33"/>
    </location>
</feature>
<dbReference type="EMBL" id="VWPH01000009">
    <property type="protein sequence ID" value="KAA5831299.1"/>
    <property type="molecule type" value="Genomic_DNA"/>
</dbReference>
<evidence type="ECO:0008006" key="4">
    <source>
        <dbReference type="Google" id="ProtNLM"/>
    </source>
</evidence>
<evidence type="ECO:0000256" key="1">
    <source>
        <dbReference type="SAM" id="MobiDB-lite"/>
    </source>
</evidence>
<comment type="caution">
    <text evidence="2">The sequence shown here is derived from an EMBL/GenBank/DDBJ whole genome shotgun (WGS) entry which is preliminary data.</text>
</comment>
<dbReference type="AlphaFoldDB" id="A0A5M7BNB9"/>
<evidence type="ECO:0000313" key="3">
    <source>
        <dbReference type="Proteomes" id="UP000323946"/>
    </source>
</evidence>
<name>A0A5M7BNB9_SACHI</name>
<dbReference type="InterPro" id="IPR025680">
    <property type="entry name" value="DddI"/>
</dbReference>
<organism evidence="2 3">
    <name type="scientific">Saccharopolyspora hirsuta</name>
    <dbReference type="NCBI Taxonomy" id="1837"/>
    <lineage>
        <taxon>Bacteria</taxon>
        <taxon>Bacillati</taxon>
        <taxon>Actinomycetota</taxon>
        <taxon>Actinomycetes</taxon>
        <taxon>Pseudonocardiales</taxon>
        <taxon>Pseudonocardiaceae</taxon>
        <taxon>Saccharopolyspora</taxon>
    </lineage>
</organism>
<proteinExistence type="predicted"/>
<accession>A0A5M7BNB9</accession>